<dbReference type="SUPFAM" id="SSF160719">
    <property type="entry name" value="gpW/gp25-like"/>
    <property type="match status" value="1"/>
</dbReference>
<sequence>MTYSGFDKKTGMAISDDAHITQSMYDILHTPIGSRVMRREYGSLLSELIDEPDNKATRLKVMSACYMALMRWEPRISLQRIEVKPDENNVPTLYFQGTKTDNQPFTAEIPRG</sequence>
<organism evidence="4 5">
    <name type="scientific">Morganella morganii</name>
    <name type="common">Proteus morganii</name>
    <dbReference type="NCBI Taxonomy" id="582"/>
    <lineage>
        <taxon>Bacteria</taxon>
        <taxon>Pseudomonadati</taxon>
        <taxon>Pseudomonadota</taxon>
        <taxon>Gammaproteobacteria</taxon>
        <taxon>Enterobacterales</taxon>
        <taxon>Morganellaceae</taxon>
        <taxon>Morganella</taxon>
    </lineage>
</organism>
<protein>
    <submittedName>
        <fullName evidence="4">Baseplate assembly protein</fullName>
    </submittedName>
</protein>
<dbReference type="OrthoDB" id="9802846at2"/>
<evidence type="ECO:0000313" key="3">
    <source>
        <dbReference type="EMBL" id="HAT3807565.1"/>
    </source>
</evidence>
<feature type="domain" description="IraD/Gp25-like" evidence="2">
    <location>
        <begin position="16"/>
        <end position="95"/>
    </location>
</feature>
<dbReference type="Pfam" id="PF04965">
    <property type="entry name" value="GPW_gp25"/>
    <property type="match status" value="1"/>
</dbReference>
<dbReference type="InterPro" id="IPR007048">
    <property type="entry name" value="IraD/Gp25-like"/>
</dbReference>
<reference evidence="3" key="3">
    <citation type="submission" date="2020-10" db="EMBL/GenBank/DDBJ databases">
        <authorList>
            <consortium name="NCBI Pathogen Detection Project"/>
        </authorList>
    </citation>
    <scope>NUCLEOTIDE SEQUENCE</scope>
    <source>
        <strain evidence="3">Morganella morganii ARLG-3209</strain>
    </source>
</reference>
<evidence type="ECO:0000259" key="2">
    <source>
        <dbReference type="Pfam" id="PF04965"/>
    </source>
</evidence>
<accession>A0A433ZYI9</accession>
<gene>
    <name evidence="4" type="ORF">CKG00_13160</name>
    <name evidence="3" type="ORF">I8608_000355</name>
</gene>
<dbReference type="EMBL" id="DACSWI010000001">
    <property type="protein sequence ID" value="HAT3807565.1"/>
    <property type="molecule type" value="Genomic_DNA"/>
</dbReference>
<evidence type="ECO:0000313" key="5">
    <source>
        <dbReference type="Proteomes" id="UP000286908"/>
    </source>
</evidence>
<dbReference type="Proteomes" id="UP000865968">
    <property type="component" value="Unassembled WGS sequence"/>
</dbReference>
<reference evidence="3" key="2">
    <citation type="journal article" date="2018" name="Genome Biol.">
        <title>SKESA: strategic k-mer extension for scrupulous assemblies.</title>
        <authorList>
            <person name="Souvorov A."/>
            <person name="Agarwala R."/>
            <person name="Lipman D.J."/>
        </authorList>
    </citation>
    <scope>NUCLEOTIDE SEQUENCE</scope>
    <source>
        <strain evidence="3">Morganella morganii ARLG-3209</strain>
    </source>
</reference>
<proteinExistence type="predicted"/>
<comment type="caution">
    <text evidence="4">The sequence shown here is derived from an EMBL/GenBank/DDBJ whole genome shotgun (WGS) entry which is preliminary data.</text>
</comment>
<name>A0A433ZYI9_MORMO</name>
<dbReference type="Proteomes" id="UP000286908">
    <property type="component" value="Unassembled WGS sequence"/>
</dbReference>
<feature type="compositionally biased region" description="Polar residues" evidence="1">
    <location>
        <begin position="92"/>
        <end position="105"/>
    </location>
</feature>
<evidence type="ECO:0000313" key="4">
    <source>
        <dbReference type="EMBL" id="RUT67203.1"/>
    </source>
</evidence>
<reference evidence="4 5" key="1">
    <citation type="submission" date="2017-08" db="EMBL/GenBank/DDBJ databases">
        <title>Draft genome sequence of pheromone producing symbiont Morganella morganii, of the female New Zealand grass grub Costelytra giveni.</title>
        <authorList>
            <person name="Laugraud A."/>
            <person name="Young S.D."/>
            <person name="Hurst M.H."/>
        </authorList>
    </citation>
    <scope>NUCLEOTIDE SEQUENCE [LARGE SCALE GENOMIC DNA]</scope>
    <source>
        <strain evidence="4 5">MMsCG</strain>
    </source>
</reference>
<dbReference type="Gene3D" id="3.10.450.40">
    <property type="match status" value="1"/>
</dbReference>
<dbReference type="AlphaFoldDB" id="A0A433ZYI9"/>
<evidence type="ECO:0000256" key="1">
    <source>
        <dbReference type="SAM" id="MobiDB-lite"/>
    </source>
</evidence>
<feature type="region of interest" description="Disordered" evidence="1">
    <location>
        <begin position="92"/>
        <end position="112"/>
    </location>
</feature>
<dbReference type="EMBL" id="NRQY01000001">
    <property type="protein sequence ID" value="RUT67203.1"/>
    <property type="molecule type" value="Genomic_DNA"/>
</dbReference>
<dbReference type="RefSeq" id="WP_049247071.1">
    <property type="nucleotide sequence ID" value="NZ_CAXOML010000025.1"/>
</dbReference>